<feature type="compositionally biased region" description="Low complexity" evidence="1">
    <location>
        <begin position="83"/>
        <end position="104"/>
    </location>
</feature>
<feature type="region of interest" description="Disordered" evidence="1">
    <location>
        <begin position="59"/>
        <end position="145"/>
    </location>
</feature>
<evidence type="ECO:0000256" key="3">
    <source>
        <dbReference type="SAM" id="SignalP"/>
    </source>
</evidence>
<comment type="caution">
    <text evidence="4">The sequence shown here is derived from an EMBL/GenBank/DDBJ whole genome shotgun (WGS) entry which is preliminary data.</text>
</comment>
<gene>
    <name evidence="4" type="ORF">Fcan01_19494</name>
</gene>
<keyword evidence="3" id="KW-0732">Signal</keyword>
<evidence type="ECO:0000256" key="2">
    <source>
        <dbReference type="SAM" id="Phobius"/>
    </source>
</evidence>
<dbReference type="GO" id="GO:0004386">
    <property type="term" value="F:helicase activity"/>
    <property type="evidence" value="ECO:0007669"/>
    <property type="project" value="UniProtKB-KW"/>
</dbReference>
<reference evidence="4 5" key="1">
    <citation type="submission" date="2015-12" db="EMBL/GenBank/DDBJ databases">
        <title>The genome of Folsomia candida.</title>
        <authorList>
            <person name="Faddeeva A."/>
            <person name="Derks M.F."/>
            <person name="Anvar Y."/>
            <person name="Smit S."/>
            <person name="Van Straalen N."/>
            <person name="Roelofs D."/>
        </authorList>
    </citation>
    <scope>NUCLEOTIDE SEQUENCE [LARGE SCALE GENOMIC DNA]</scope>
    <source>
        <strain evidence="4 5">VU population</strain>
        <tissue evidence="4">Whole body</tissue>
    </source>
</reference>
<evidence type="ECO:0000313" key="4">
    <source>
        <dbReference type="EMBL" id="OXA45473.1"/>
    </source>
</evidence>
<feature type="signal peptide" evidence="3">
    <location>
        <begin position="1"/>
        <end position="21"/>
    </location>
</feature>
<keyword evidence="4" id="KW-0547">Nucleotide-binding</keyword>
<dbReference type="Proteomes" id="UP000198287">
    <property type="component" value="Unassembled WGS sequence"/>
</dbReference>
<keyword evidence="5" id="KW-1185">Reference proteome</keyword>
<name>A0A226DJN2_FOLCA</name>
<organism evidence="4 5">
    <name type="scientific">Folsomia candida</name>
    <name type="common">Springtail</name>
    <dbReference type="NCBI Taxonomy" id="158441"/>
    <lineage>
        <taxon>Eukaryota</taxon>
        <taxon>Metazoa</taxon>
        <taxon>Ecdysozoa</taxon>
        <taxon>Arthropoda</taxon>
        <taxon>Hexapoda</taxon>
        <taxon>Collembola</taxon>
        <taxon>Entomobryomorpha</taxon>
        <taxon>Isotomoidea</taxon>
        <taxon>Isotomidae</taxon>
        <taxon>Proisotominae</taxon>
        <taxon>Folsomia</taxon>
    </lineage>
</organism>
<evidence type="ECO:0000313" key="5">
    <source>
        <dbReference type="Proteomes" id="UP000198287"/>
    </source>
</evidence>
<feature type="chain" id="PRO_5012488737" evidence="3">
    <location>
        <begin position="22"/>
        <end position="237"/>
    </location>
</feature>
<sequence>MQIFHIFQFCFLLHILHCAEGGQGHVTRRKFSRVWREEDDPEDENVLRRRAASGFPVRYFDTEENGQQHPAGSHYLDEEAEESSPSSSPLDDTSSHHVSSSSSPSRDDPAFFDDDDEFDPSEPAPATSGDAATQPGSSPGIKQDENPLNFLNLAGTDFQPGRMVNIFFGLMIMVFMIVIHGYILWIVGIAYLPGTRRSLGDWGGLDVDTDVMLDLVTSVVEAVAYWDDKQNLHVDKD</sequence>
<keyword evidence="2" id="KW-1133">Transmembrane helix</keyword>
<keyword evidence="4" id="KW-0378">Hydrolase</keyword>
<dbReference type="EMBL" id="LNIX01000017">
    <property type="protein sequence ID" value="OXA45473.1"/>
    <property type="molecule type" value="Genomic_DNA"/>
</dbReference>
<evidence type="ECO:0000256" key="1">
    <source>
        <dbReference type="SAM" id="MobiDB-lite"/>
    </source>
</evidence>
<keyword evidence="2" id="KW-0472">Membrane</keyword>
<keyword evidence="2" id="KW-0812">Transmembrane</keyword>
<feature type="transmembrane region" description="Helical" evidence="2">
    <location>
        <begin position="166"/>
        <end position="192"/>
    </location>
</feature>
<feature type="compositionally biased region" description="Acidic residues" evidence="1">
    <location>
        <begin position="110"/>
        <end position="120"/>
    </location>
</feature>
<proteinExistence type="predicted"/>
<accession>A0A226DJN2</accession>
<dbReference type="AlphaFoldDB" id="A0A226DJN2"/>
<protein>
    <submittedName>
        <fullName evidence="4">ATP-dependent RNA helicase HAS1</fullName>
    </submittedName>
</protein>
<keyword evidence="4" id="KW-0067">ATP-binding</keyword>
<keyword evidence="4" id="KW-0347">Helicase</keyword>